<gene>
    <name evidence="2" type="ORF">MCOR_26703</name>
</gene>
<dbReference type="OrthoDB" id="6117036at2759"/>
<feature type="compositionally biased region" description="Polar residues" evidence="1">
    <location>
        <begin position="692"/>
        <end position="705"/>
    </location>
</feature>
<dbReference type="EMBL" id="CACVKT020004820">
    <property type="protein sequence ID" value="CAC5391707.1"/>
    <property type="molecule type" value="Genomic_DNA"/>
</dbReference>
<feature type="compositionally biased region" description="Polar residues" evidence="1">
    <location>
        <begin position="655"/>
        <end position="682"/>
    </location>
</feature>
<feature type="compositionally biased region" description="Basic and acidic residues" evidence="1">
    <location>
        <begin position="1751"/>
        <end position="1763"/>
    </location>
</feature>
<accession>A0A6J8CA75</accession>
<feature type="compositionally biased region" description="Basic and acidic residues" evidence="1">
    <location>
        <begin position="435"/>
        <end position="455"/>
    </location>
</feature>
<feature type="region of interest" description="Disordered" evidence="1">
    <location>
        <begin position="1515"/>
        <end position="1546"/>
    </location>
</feature>
<feature type="region of interest" description="Disordered" evidence="1">
    <location>
        <begin position="580"/>
        <end position="603"/>
    </location>
</feature>
<feature type="region of interest" description="Disordered" evidence="1">
    <location>
        <begin position="1726"/>
        <end position="1763"/>
    </location>
</feature>
<organism evidence="2 3">
    <name type="scientific">Mytilus coruscus</name>
    <name type="common">Sea mussel</name>
    <dbReference type="NCBI Taxonomy" id="42192"/>
    <lineage>
        <taxon>Eukaryota</taxon>
        <taxon>Metazoa</taxon>
        <taxon>Spiralia</taxon>
        <taxon>Lophotrochozoa</taxon>
        <taxon>Mollusca</taxon>
        <taxon>Bivalvia</taxon>
        <taxon>Autobranchia</taxon>
        <taxon>Pteriomorphia</taxon>
        <taxon>Mytilida</taxon>
        <taxon>Mytiloidea</taxon>
        <taxon>Mytilidae</taxon>
        <taxon>Mytilinae</taxon>
        <taxon>Mytilus</taxon>
    </lineage>
</organism>
<feature type="compositionally biased region" description="Basic and acidic residues" evidence="1">
    <location>
        <begin position="1733"/>
        <end position="1742"/>
    </location>
</feature>
<sequence length="1944" mass="213458">MSKFLINPFGTFFIRKKGDNKYKFPEHCIVDIYELAVGTFWKGYYTEFIYHDYNCIINMEERVVLLEKIPVQHSSPDGPPSLQAASNKIGLTWSSAKTTSSHPAMRNSTSSTELPYFTDMDSIEDVCLVGSTATVTLCSSSKISTDLNYTKESATKSETQRVSAHVLSSVNSNSVSLSVTSLSTGINKVTTPTTCHNEASNIPPVKLSLAVLSSSSSTEYITKGRLASPGSSSISSTKHSPIGTLTSIIPSSISSTEHFSSGSLVSVVSSSISSTEPLTITEENIMLSTQTEKSSSPQIVDSNLNKIELCTLKFCPETLPIADATQRETTFEMGTAKRDVEYVSEENENLAQSHVQLDNSQPSTPTSLDSIMSFSLSNNDSNDGSFYMEVDDIDNERSEGKTMGKANKEVNFLLRLRQNSVKTAIQELSRSKFSVDEPIKRTSPNNEKDTDKDQSEETSISTDCNIRFPEIMKQLTCKFPPLPQAEDSYESYDEKQSSETVKRNTSVELKFDERENSTAIKQKNYDINRSPDGTISAEKVKVDVNKIEILSKSRNDNDSQSNVIERVINDACIQRDDEIDHGVGSSENEELSKNQKSKTEHTISFTNPTPVFLFANKNNKKFYQTEINKLVTPKDFENSPDLSLCTDSTDKKDLQTSPGSKTKTISKLNEVSKSLSSTTDVSTNKEKRPNTTEKTTAIKSNSSTSNSVIKIHHTTNPVDPNIVVVRPASVVSSTQTTLVDSAGTQTPCLIGNASVFPTCATSLLKSFVSDSLKICNTDYSVGQSSKRLETSNVTNVMPSSNRPMHSGKYNNNLFRNKNANPEFIVDNSMKSTIAGTIVTLNSCGAQNLKNNDSKPTIAVAGHTKPILSTILSTKPNVATAIPSQVNVSTTVPTKRNVATAVPTKPIVATAVPSQVNESTVVPTKLNVPTAMRTEIKRTLKPMLIPTSLSNQNPNANNVQLFKFELPKVKIVRENDVISRRTVENTTICKQSSMAGNPVYTNVTSSNCQQIRLSTTPSTDTSSTGPYHCQLVKTGTHPRVSFSDVNNDEKVTNPNQNPLVITVYPKNYSMSSVLVPSSKSVPAQTVQGKVLMQTGKSLLESQTVNADVCNLTGQITSSQIRPSNIISSSNISFQNFGKLVSVLPKPVHKQTATVSAESVLEKTREVLQQNLELLKKTSDKPEVFNQTNKNDNTEVVSSQKQMLSTANHLTKCVVKANSPGFTSNPPITTGHLAVPTKEVIVRPPIIVKVINTQSNNSVSILPKAGGLHQLSTTLGKTTFVSPLKTFTVCDALKQSIGFSAARPLKTTTVTKELPEMYIRSNKPAMASVQNNLSKTTLVSQDVHYYVENDSTSEYPRDLLNQQYRSNQSVKLPFTSKDGEVIELSKVNATSQFSVPIIGSRIQGIDTMSRLATSLPMVEKSNTDCKSNCEENTESPGILIDSVFSLRQNDPDTQNGLSREVIRPKVDKEQSRYFAYQFDCNVERANVRLDKEAKEDDRLREPCFVVLKSLNDGSKVESRCSLESKRRQKKSSPVKSGQSQQNAKSLSLQPNAITSAQKNPIVPPISVANKPGRMLPNPINTVAKVDQTITDKQGNKFMMIKLGSKTILIPTINKADKPKAYVLECDPKTPLNEAIKLVTKQHMASFPDKTNTSILSLVSSKPSATVTRQTPNTSSVATSSFAGWTSATTISAHTTFPMNRVKSEPVTTGYGDEKDNVINDDYTVTVKTEPFSGLGERDESKDNDSGPSKNKVARTEVAAKTESASERIKRLRDELKTQEKALEERNFIAQTCDPDGNGRGGDSIYGSERKKKKIYVKCYGKLSQSSETDLGLNLNTESSCQIHPTCTKFTKEEISFTKIGMIVLNILADALYDLSKPDKANLHPRNDCDITLLYKEHRHLNKHIPTNGWGGEWHIIQNTDIAIGDDIERTRHTGMNYNTLPYLKLK</sequence>
<feature type="region of interest" description="Disordered" evidence="1">
    <location>
        <begin position="1552"/>
        <end position="1571"/>
    </location>
</feature>
<proteinExistence type="predicted"/>
<evidence type="ECO:0000256" key="1">
    <source>
        <dbReference type="SAM" id="MobiDB-lite"/>
    </source>
</evidence>
<feature type="region of interest" description="Disordered" evidence="1">
    <location>
        <begin position="638"/>
        <end position="705"/>
    </location>
</feature>
<protein>
    <submittedName>
        <fullName evidence="2">Uncharacterized protein</fullName>
    </submittedName>
</protein>
<reference evidence="2 3" key="1">
    <citation type="submission" date="2020-06" db="EMBL/GenBank/DDBJ databases">
        <authorList>
            <person name="Li R."/>
            <person name="Bekaert M."/>
        </authorList>
    </citation>
    <scope>NUCLEOTIDE SEQUENCE [LARGE SCALE GENOMIC DNA]</scope>
    <source>
        <strain evidence="3">wild</strain>
    </source>
</reference>
<name>A0A6J8CA75_MYTCO</name>
<evidence type="ECO:0000313" key="3">
    <source>
        <dbReference type="Proteomes" id="UP000507470"/>
    </source>
</evidence>
<feature type="region of interest" description="Disordered" evidence="1">
    <location>
        <begin position="435"/>
        <end position="460"/>
    </location>
</feature>
<feature type="compositionally biased region" description="Basic and acidic residues" evidence="1">
    <location>
        <begin position="590"/>
        <end position="601"/>
    </location>
</feature>
<dbReference type="Proteomes" id="UP000507470">
    <property type="component" value="Unassembled WGS sequence"/>
</dbReference>
<evidence type="ECO:0000313" key="2">
    <source>
        <dbReference type="EMBL" id="CAC5391707.1"/>
    </source>
</evidence>
<keyword evidence="3" id="KW-1185">Reference proteome</keyword>
<feature type="compositionally biased region" description="Polar residues" evidence="1">
    <location>
        <begin position="1531"/>
        <end position="1546"/>
    </location>
</feature>